<dbReference type="PROSITE" id="PS00028">
    <property type="entry name" value="ZINC_FINGER_C2H2_1"/>
    <property type="match status" value="2"/>
</dbReference>
<feature type="non-terminal residue" evidence="6">
    <location>
        <position position="1215"/>
    </location>
</feature>
<keyword evidence="4" id="KW-0862">Zinc</keyword>
<feature type="domain" description="C2H2-type" evidence="5">
    <location>
        <begin position="890"/>
        <end position="910"/>
    </location>
</feature>
<dbReference type="Proteomes" id="UP000838878">
    <property type="component" value="Chromosome 3"/>
</dbReference>
<keyword evidence="7" id="KW-1185">Reference proteome</keyword>
<protein>
    <recommendedName>
        <fullName evidence="5">C2H2-type domain-containing protein</fullName>
    </recommendedName>
</protein>
<dbReference type="SUPFAM" id="SSF118359">
    <property type="entry name" value="Expressed protein At2g23090/F21P24.15"/>
    <property type="match status" value="1"/>
</dbReference>
<dbReference type="AlphaFoldDB" id="A0A8J9VZY6"/>
<gene>
    <name evidence="6" type="ORF">BINO364_LOCUS8543</name>
</gene>
<keyword evidence="1" id="KW-0479">Metal-binding</keyword>
<dbReference type="PANTHER" id="PTHR24409:SF295">
    <property type="entry name" value="AZ2-RELATED"/>
    <property type="match status" value="1"/>
</dbReference>
<evidence type="ECO:0000313" key="6">
    <source>
        <dbReference type="EMBL" id="CAH0722607.1"/>
    </source>
</evidence>
<dbReference type="GO" id="GO:0005634">
    <property type="term" value="C:nucleus"/>
    <property type="evidence" value="ECO:0007669"/>
    <property type="project" value="TreeGrafter"/>
</dbReference>
<evidence type="ECO:0000256" key="2">
    <source>
        <dbReference type="ARBA" id="ARBA00022737"/>
    </source>
</evidence>
<dbReference type="GO" id="GO:0008270">
    <property type="term" value="F:zinc ion binding"/>
    <property type="evidence" value="ECO:0007669"/>
    <property type="project" value="UniProtKB-KW"/>
</dbReference>
<accession>A0A8J9VZY6</accession>
<name>A0A8J9VZY6_9NEOP</name>
<evidence type="ECO:0000259" key="5">
    <source>
        <dbReference type="PROSITE" id="PS00028"/>
    </source>
</evidence>
<sequence>MADIDIEEHDLLENPAIKRIFPDLSILKKEIIDFTKESNDGTINSEEVDLNTLTASNTNSSCGNKKTLNGHIKKEKNIKNAIVILDNISPSLKRSKKFCQMCLILFPDKCSLDAHNNLLHYKTNIFKDNLNNDAVTNSDSNSTNKNINSSSVIRDINVMFDINIRKRTVANVSKSCVHCDVSFPNEKLLIDHLYDVLNAKKRLQDTERLKKPYTNAKNKHSKTNVMLKKKFHCCVICSYYFDSRIIYKQHLSEKHNLNKITTKIPNRTVQFWPICKFCNIRCSNKVSYNSHLHLSHKEEIYKKQNIEEYLSNVTSSVEKYSKSKVKDDIINSKKDQMETYNNSKVKNSRLKNNFINKFKTTLFKCMKCKIFFLTLKAALNHNEHSHIIINWKCSRCQRIFKKRDSKEHEEQHNLPDNDFMESVVFDKGYNDLCQCQKCTVYFKKEDIFNHQIVCDSKTSISSYCEICDILIEQDIYISHKNSHESDSITNSESNHSDDNIVKENVDTKRKKRTISRVLKKKEKGNYIRTFYFCNLCECNIPQGRMGDHLKLNCTKLIKCICEYCGLAFMNVSIIGHRSIHKKYTDVKLQDFAFYDFQTKQKLKPRQKLPKCITCEKHFIHHSEVINHLCKEGNNLVCSICNIKLSALAFKLHVPFHSYKLKSNVNHFPRSIKNRKDKNMGDHDQSVKTVTTKKKKNMDCNIENNTVVDCNIAESDQNMGTASHNGEITHSDEKVSGIYTCINCDVSMNAYDEAIGHCHKHSNLNNLHLASIECVTCNLKFVVASYDAHLDLHVSFSKDQFKQFTFDILYFSSDNDTWIKHLFGSLPTDSIDRFIRNSIYKDERRMKLEVTQQGLAHLTVHKCGKCKSFVDSHFIYKHMAGCRTNSEKFFCKFCNLPFVNTDFRKKHEVIHNNCTIDPKLYRIVTFNREEDKSLNIQIANIKKYYVLYQCRSCYVVVDKRIYKTHKCYSTSELKKCCKCGLLIHESEYNLHISNHNRRGSFNKDYMYVNMLGSDNKNNNVRSNVVSSFSGMISDYTFFKCAKCDICVRDRRSTVEHFCLIDAGKSECHKCGLIFDQGKLKGHLKLHETDPEFTKDTIMIKTFGEEEVKNNINSIIVNTLDNNNLSFKEAKSNEDVVSSISKLDTVKIFKCLCGLHFLNKTTIREHSKGCSGKIKMKQSKQNCLKCGLTFSNDILFQHLLEHHKGKHVSYEYDIIET</sequence>
<dbReference type="EMBL" id="OV170223">
    <property type="protein sequence ID" value="CAH0722607.1"/>
    <property type="molecule type" value="Genomic_DNA"/>
</dbReference>
<evidence type="ECO:0000256" key="3">
    <source>
        <dbReference type="ARBA" id="ARBA00022771"/>
    </source>
</evidence>
<feature type="domain" description="C2H2-type" evidence="5">
    <location>
        <begin position="233"/>
        <end position="255"/>
    </location>
</feature>
<proteinExistence type="predicted"/>
<keyword evidence="3" id="KW-0863">Zinc-finger</keyword>
<dbReference type="GO" id="GO:0000977">
    <property type="term" value="F:RNA polymerase II transcription regulatory region sequence-specific DNA binding"/>
    <property type="evidence" value="ECO:0007669"/>
    <property type="project" value="TreeGrafter"/>
</dbReference>
<evidence type="ECO:0000256" key="1">
    <source>
        <dbReference type="ARBA" id="ARBA00022723"/>
    </source>
</evidence>
<evidence type="ECO:0000256" key="4">
    <source>
        <dbReference type="ARBA" id="ARBA00022833"/>
    </source>
</evidence>
<dbReference type="SMART" id="SM00355">
    <property type="entry name" value="ZnF_C2H2"/>
    <property type="match status" value="14"/>
</dbReference>
<organism evidence="6 7">
    <name type="scientific">Brenthis ino</name>
    <name type="common">lesser marbled fritillary</name>
    <dbReference type="NCBI Taxonomy" id="405034"/>
    <lineage>
        <taxon>Eukaryota</taxon>
        <taxon>Metazoa</taxon>
        <taxon>Ecdysozoa</taxon>
        <taxon>Arthropoda</taxon>
        <taxon>Hexapoda</taxon>
        <taxon>Insecta</taxon>
        <taxon>Pterygota</taxon>
        <taxon>Neoptera</taxon>
        <taxon>Endopterygota</taxon>
        <taxon>Lepidoptera</taxon>
        <taxon>Glossata</taxon>
        <taxon>Ditrysia</taxon>
        <taxon>Papilionoidea</taxon>
        <taxon>Nymphalidae</taxon>
        <taxon>Heliconiinae</taxon>
        <taxon>Argynnini</taxon>
        <taxon>Brenthis</taxon>
    </lineage>
</organism>
<reference evidence="6" key="1">
    <citation type="submission" date="2021-12" db="EMBL/GenBank/DDBJ databases">
        <authorList>
            <person name="Martin H S."/>
        </authorList>
    </citation>
    <scope>NUCLEOTIDE SEQUENCE</scope>
</reference>
<keyword evidence="2" id="KW-0677">Repeat</keyword>
<dbReference type="OrthoDB" id="7285826at2759"/>
<evidence type="ECO:0000313" key="7">
    <source>
        <dbReference type="Proteomes" id="UP000838878"/>
    </source>
</evidence>
<dbReference type="PANTHER" id="PTHR24409">
    <property type="entry name" value="ZINC FINGER PROTEIN 142"/>
    <property type="match status" value="1"/>
</dbReference>
<dbReference type="InterPro" id="IPR013087">
    <property type="entry name" value="Znf_C2H2_type"/>
</dbReference>
<dbReference type="GO" id="GO:0000981">
    <property type="term" value="F:DNA-binding transcription factor activity, RNA polymerase II-specific"/>
    <property type="evidence" value="ECO:0007669"/>
    <property type="project" value="TreeGrafter"/>
</dbReference>